<dbReference type="AlphaFoldDB" id="A0A9D1MFB3"/>
<reference evidence="2" key="2">
    <citation type="journal article" date="2021" name="PeerJ">
        <title>Extensive microbial diversity within the chicken gut microbiome revealed by metagenomics and culture.</title>
        <authorList>
            <person name="Gilroy R."/>
            <person name="Ravi A."/>
            <person name="Getino M."/>
            <person name="Pursley I."/>
            <person name="Horton D.L."/>
            <person name="Alikhan N.F."/>
            <person name="Baker D."/>
            <person name="Gharbi K."/>
            <person name="Hall N."/>
            <person name="Watson M."/>
            <person name="Adriaenssens E.M."/>
            <person name="Foster-Nyarko E."/>
            <person name="Jarju S."/>
            <person name="Secka A."/>
            <person name="Antonio M."/>
            <person name="Oren A."/>
            <person name="Chaudhuri R.R."/>
            <person name="La Ragione R."/>
            <person name="Hildebrand F."/>
            <person name="Pallen M.J."/>
        </authorList>
    </citation>
    <scope>NUCLEOTIDE SEQUENCE</scope>
    <source>
        <strain evidence="2">11687</strain>
    </source>
</reference>
<evidence type="ECO:0000313" key="2">
    <source>
        <dbReference type="EMBL" id="HIU59458.1"/>
    </source>
</evidence>
<proteinExistence type="predicted"/>
<dbReference type="Proteomes" id="UP000824081">
    <property type="component" value="Unassembled WGS sequence"/>
</dbReference>
<reference evidence="2" key="1">
    <citation type="submission" date="2020-10" db="EMBL/GenBank/DDBJ databases">
        <authorList>
            <person name="Gilroy R."/>
        </authorList>
    </citation>
    <scope>NUCLEOTIDE SEQUENCE</scope>
    <source>
        <strain evidence="2">11687</strain>
    </source>
</reference>
<feature type="compositionally biased region" description="Basic and acidic residues" evidence="1">
    <location>
        <begin position="167"/>
        <end position="180"/>
    </location>
</feature>
<feature type="compositionally biased region" description="Basic and acidic residues" evidence="1">
    <location>
        <begin position="98"/>
        <end position="108"/>
    </location>
</feature>
<sequence length="180" mass="20162">MDENNRQKNRQKKIGDALMKVALGCRIEEVTEEFAEVDGELRLTRRRETRKDIPPDLKAVQMLLTGGAEDSEDCSRMTDEELEAEKERLMGLLQKKSGRTETETKADEVGNFEEIGTPGTGEKVERAGSRKTERERTATGKARGAPAKRRAARRKPTKSRTATKGRTATEGRAETEGRKQ</sequence>
<feature type="compositionally biased region" description="Basic residues" evidence="1">
    <location>
        <begin position="146"/>
        <end position="163"/>
    </location>
</feature>
<evidence type="ECO:0000256" key="1">
    <source>
        <dbReference type="SAM" id="MobiDB-lite"/>
    </source>
</evidence>
<feature type="region of interest" description="Disordered" evidence="1">
    <location>
        <begin position="93"/>
        <end position="180"/>
    </location>
</feature>
<organism evidence="2 3">
    <name type="scientific">Candidatus Scatosoma pullistercoris</name>
    <dbReference type="NCBI Taxonomy" id="2840934"/>
    <lineage>
        <taxon>Bacteria</taxon>
        <taxon>Bacillati</taxon>
        <taxon>Bacillota</taxon>
        <taxon>Clostridia</taxon>
        <taxon>Candidatus Scatosoma</taxon>
    </lineage>
</organism>
<dbReference type="EMBL" id="DVMZ01000135">
    <property type="protein sequence ID" value="HIU59458.1"/>
    <property type="molecule type" value="Genomic_DNA"/>
</dbReference>
<evidence type="ECO:0000313" key="3">
    <source>
        <dbReference type="Proteomes" id="UP000824081"/>
    </source>
</evidence>
<comment type="caution">
    <text evidence="2">The sequence shown here is derived from an EMBL/GenBank/DDBJ whole genome shotgun (WGS) entry which is preliminary data.</text>
</comment>
<feature type="compositionally biased region" description="Basic and acidic residues" evidence="1">
    <location>
        <begin position="122"/>
        <end position="138"/>
    </location>
</feature>
<protein>
    <submittedName>
        <fullName evidence="2">Uncharacterized protein</fullName>
    </submittedName>
</protein>
<accession>A0A9D1MFB3</accession>
<name>A0A9D1MFB3_9FIRM</name>
<gene>
    <name evidence="2" type="ORF">IAC57_05075</name>
</gene>